<dbReference type="SMART" id="SM00729">
    <property type="entry name" value="Elp3"/>
    <property type="match status" value="1"/>
</dbReference>
<comment type="cofactor">
    <cofactor evidence="1">
        <name>[4Fe-4S] cluster</name>
        <dbReference type="ChEBI" id="CHEBI:49883"/>
    </cofactor>
</comment>
<feature type="domain" description="Radical SAM core" evidence="8">
    <location>
        <begin position="105"/>
        <end position="351"/>
    </location>
</feature>
<dbReference type="InterPro" id="IPR058240">
    <property type="entry name" value="rSAM_sf"/>
</dbReference>
<keyword evidence="2" id="KW-0004">4Fe-4S</keyword>
<protein>
    <recommendedName>
        <fullName evidence="8">Radical SAM core domain-containing protein</fullName>
    </recommendedName>
</protein>
<accession>A0A2H0WJ55</accession>
<gene>
    <name evidence="9" type="ORF">COT69_02615</name>
</gene>
<dbReference type="SFLD" id="SFLDG01386">
    <property type="entry name" value="main_SPASM_domain-containing"/>
    <property type="match status" value="1"/>
</dbReference>
<dbReference type="Gene3D" id="3.20.20.70">
    <property type="entry name" value="Aldolase class I"/>
    <property type="match status" value="1"/>
</dbReference>
<evidence type="ECO:0000313" key="10">
    <source>
        <dbReference type="Proteomes" id="UP000230787"/>
    </source>
</evidence>
<dbReference type="SUPFAM" id="SSF102114">
    <property type="entry name" value="Radical SAM enzymes"/>
    <property type="match status" value="1"/>
</dbReference>
<comment type="caution">
    <text evidence="9">The sequence shown here is derived from an EMBL/GenBank/DDBJ whole genome shotgun (WGS) entry which is preliminary data.</text>
</comment>
<dbReference type="SFLD" id="SFLDG01067">
    <property type="entry name" value="SPASM/twitch_domain_containing"/>
    <property type="match status" value="1"/>
</dbReference>
<dbReference type="GO" id="GO:0016491">
    <property type="term" value="F:oxidoreductase activity"/>
    <property type="evidence" value="ECO:0007669"/>
    <property type="project" value="InterPro"/>
</dbReference>
<evidence type="ECO:0000313" key="9">
    <source>
        <dbReference type="EMBL" id="PIS12713.1"/>
    </source>
</evidence>
<dbReference type="SFLD" id="SFLDS00029">
    <property type="entry name" value="Radical_SAM"/>
    <property type="match status" value="1"/>
</dbReference>
<dbReference type="InterPro" id="IPR013785">
    <property type="entry name" value="Aldolase_TIM"/>
</dbReference>
<dbReference type="InterPro" id="IPR023867">
    <property type="entry name" value="Sulphatase_maturase_rSAM"/>
</dbReference>
<dbReference type="SFLD" id="SFLDG01384">
    <property type="entry name" value="thioether_bond_formation_requi"/>
    <property type="match status" value="1"/>
</dbReference>
<evidence type="ECO:0000256" key="6">
    <source>
        <dbReference type="ARBA" id="ARBA00023014"/>
    </source>
</evidence>
<sequence>MEKINVFDFALRDIKNELPPLRFSRFVHEFKRNKTIALYHSLTHQVIYLTEEAYRGFKEKIEAGKRLTKKHHFSTHDLVKQGFLVSLVYDENRILKGIQDNFLGKPAFGILYLLLTDICNLQCRYCYIEGAMPANYSFSMMSEETAIKAINLFARLISRNPEDRRFGHPVIIFYGGEPLLNKKVFLASLNEIDRLKKSSKLPLNLSISLVTNATLVDEEIVDAIVEKGVLVAVSLDGPKDLHDANRIFANGKGTFQIVLKNMQWLQKAGANMGISCTISRTNVDQLEEVLKWLISEFQIKSLGFNILIDSPGVLQADENYAQKASEKIIECYKIAREKGVYEERILRKIKPFIKKYFHLADCGACGNQIVITPKGKIGPCHAYASSNRFFPGHIDDPNFDPFQDPVFIEWSRRSPFNIQKCQFCNAIGLCGGGCPYNTELKLGSIWEVDPNFCIHSKKILEWLIWDLFKKTKEIKKEVNINVR</sequence>
<dbReference type="NCBIfam" id="TIGR04085">
    <property type="entry name" value="rSAM_more_4Fe4S"/>
    <property type="match status" value="1"/>
</dbReference>
<keyword evidence="4" id="KW-0479">Metal-binding</keyword>
<reference evidence="10" key="1">
    <citation type="submission" date="2017-09" db="EMBL/GenBank/DDBJ databases">
        <title>Depth-based differentiation of microbial function through sediment-hosted aquifers and enrichment of novel symbionts in the deep terrestrial subsurface.</title>
        <authorList>
            <person name="Probst A.J."/>
            <person name="Ladd B."/>
            <person name="Jarett J.K."/>
            <person name="Geller-Mcgrath D.E."/>
            <person name="Sieber C.M.K."/>
            <person name="Emerson J.B."/>
            <person name="Anantharaman K."/>
            <person name="Thomas B.C."/>
            <person name="Malmstrom R."/>
            <person name="Stieglmeier M."/>
            <person name="Klingl A."/>
            <person name="Woyke T."/>
            <person name="Ryan C.M."/>
            <person name="Banfield J.F."/>
        </authorList>
    </citation>
    <scope>NUCLEOTIDE SEQUENCE [LARGE SCALE GENOMIC DNA]</scope>
</reference>
<dbReference type="InterPro" id="IPR000385">
    <property type="entry name" value="MoaA_NifB_PqqE_Fe-S-bd_CS"/>
</dbReference>
<dbReference type="EMBL" id="PEZN01000037">
    <property type="protein sequence ID" value="PIS12713.1"/>
    <property type="molecule type" value="Genomic_DNA"/>
</dbReference>
<dbReference type="InterPro" id="IPR007197">
    <property type="entry name" value="rSAM"/>
</dbReference>
<proteinExistence type="inferred from homology"/>
<dbReference type="GO" id="GO:0032324">
    <property type="term" value="P:molybdopterin cofactor biosynthetic process"/>
    <property type="evidence" value="ECO:0007669"/>
    <property type="project" value="UniProtKB-ARBA"/>
</dbReference>
<evidence type="ECO:0000256" key="2">
    <source>
        <dbReference type="ARBA" id="ARBA00022485"/>
    </source>
</evidence>
<dbReference type="Proteomes" id="UP000230787">
    <property type="component" value="Unassembled WGS sequence"/>
</dbReference>
<dbReference type="Pfam" id="PF04055">
    <property type="entry name" value="Radical_SAM"/>
    <property type="match status" value="1"/>
</dbReference>
<keyword evidence="6" id="KW-0411">Iron-sulfur</keyword>
<evidence type="ECO:0000256" key="1">
    <source>
        <dbReference type="ARBA" id="ARBA00001966"/>
    </source>
</evidence>
<keyword evidence="5" id="KW-0408">Iron</keyword>
<dbReference type="PROSITE" id="PS01305">
    <property type="entry name" value="MOAA_NIFB_PQQE"/>
    <property type="match status" value="1"/>
</dbReference>
<evidence type="ECO:0000256" key="5">
    <source>
        <dbReference type="ARBA" id="ARBA00023004"/>
    </source>
</evidence>
<dbReference type="AlphaFoldDB" id="A0A2H0WJ55"/>
<name>A0A2H0WJ55_UNCKA</name>
<dbReference type="InterPro" id="IPR006638">
    <property type="entry name" value="Elp3/MiaA/NifB-like_rSAM"/>
</dbReference>
<evidence type="ECO:0000256" key="4">
    <source>
        <dbReference type="ARBA" id="ARBA00022723"/>
    </source>
</evidence>
<dbReference type="PANTHER" id="PTHR43273">
    <property type="entry name" value="ANAEROBIC SULFATASE-MATURATING ENZYME HOMOLOG ASLB-RELATED"/>
    <property type="match status" value="1"/>
</dbReference>
<evidence type="ECO:0000256" key="3">
    <source>
        <dbReference type="ARBA" id="ARBA00022691"/>
    </source>
</evidence>
<keyword evidence="3" id="KW-0949">S-adenosyl-L-methionine</keyword>
<dbReference type="SFLD" id="SFLDG01072">
    <property type="entry name" value="dehydrogenase_like"/>
    <property type="match status" value="1"/>
</dbReference>
<dbReference type="PANTHER" id="PTHR43273:SF3">
    <property type="entry name" value="ANAEROBIC SULFATASE-MATURATING ENZYME HOMOLOG ASLB-RELATED"/>
    <property type="match status" value="1"/>
</dbReference>
<comment type="similarity">
    <text evidence="7">Belongs to the radical SAM superfamily. Anaerobic sulfatase-maturating enzyme family.</text>
</comment>
<organism evidence="9 10">
    <name type="scientific">candidate division WWE3 bacterium CG09_land_8_20_14_0_10_39_24</name>
    <dbReference type="NCBI Taxonomy" id="1975088"/>
    <lineage>
        <taxon>Bacteria</taxon>
        <taxon>Katanobacteria</taxon>
    </lineage>
</organism>
<dbReference type="GO" id="GO:0051539">
    <property type="term" value="F:4 iron, 4 sulfur cluster binding"/>
    <property type="evidence" value="ECO:0007669"/>
    <property type="project" value="UniProtKB-KW"/>
</dbReference>
<evidence type="ECO:0000259" key="8">
    <source>
        <dbReference type="PROSITE" id="PS51918"/>
    </source>
</evidence>
<dbReference type="PROSITE" id="PS51918">
    <property type="entry name" value="RADICAL_SAM"/>
    <property type="match status" value="1"/>
</dbReference>
<evidence type="ECO:0000256" key="7">
    <source>
        <dbReference type="ARBA" id="ARBA00023601"/>
    </source>
</evidence>
<dbReference type="InterPro" id="IPR023885">
    <property type="entry name" value="4Fe4S-binding_SPASM_dom"/>
</dbReference>
<dbReference type="CDD" id="cd01335">
    <property type="entry name" value="Radical_SAM"/>
    <property type="match status" value="1"/>
</dbReference>
<dbReference type="GO" id="GO:0046872">
    <property type="term" value="F:metal ion binding"/>
    <property type="evidence" value="ECO:0007669"/>
    <property type="project" value="UniProtKB-KW"/>
</dbReference>